<accession>A0A975BHT2</accession>
<protein>
    <submittedName>
        <fullName evidence="1">Uncharacterized protein</fullName>
    </submittedName>
</protein>
<sequence>MITERLVQESPLSRSGELTNLSEMLSQVSKAEAGGNQNFLIC</sequence>
<dbReference type="KEGG" id="dmm:dnm_016220"/>
<organism evidence="1 2">
    <name type="scientific">Desulfonema magnum</name>
    <dbReference type="NCBI Taxonomy" id="45655"/>
    <lineage>
        <taxon>Bacteria</taxon>
        <taxon>Pseudomonadati</taxon>
        <taxon>Thermodesulfobacteriota</taxon>
        <taxon>Desulfobacteria</taxon>
        <taxon>Desulfobacterales</taxon>
        <taxon>Desulfococcaceae</taxon>
        <taxon>Desulfonema</taxon>
    </lineage>
</organism>
<dbReference type="Proteomes" id="UP000663722">
    <property type="component" value="Chromosome"/>
</dbReference>
<evidence type="ECO:0000313" key="2">
    <source>
        <dbReference type="Proteomes" id="UP000663722"/>
    </source>
</evidence>
<name>A0A975BHT2_9BACT</name>
<proteinExistence type="predicted"/>
<reference evidence="1" key="1">
    <citation type="journal article" date="2021" name="Microb. Physiol.">
        <title>Proteogenomic Insights into the Physiology of Marine, Sulfate-Reducing, Filamentous Desulfonema limicola and Desulfonema magnum.</title>
        <authorList>
            <person name="Schnaars V."/>
            <person name="Wohlbrand L."/>
            <person name="Scheve S."/>
            <person name="Hinrichs C."/>
            <person name="Reinhardt R."/>
            <person name="Rabus R."/>
        </authorList>
    </citation>
    <scope>NUCLEOTIDE SEQUENCE</scope>
    <source>
        <strain evidence="1">4be13</strain>
    </source>
</reference>
<gene>
    <name evidence="1" type="ORF">dnm_016220</name>
</gene>
<dbReference type="AlphaFoldDB" id="A0A975BHT2"/>
<dbReference type="EMBL" id="CP061800">
    <property type="protein sequence ID" value="QTA85611.1"/>
    <property type="molecule type" value="Genomic_DNA"/>
</dbReference>
<keyword evidence="2" id="KW-1185">Reference proteome</keyword>
<evidence type="ECO:0000313" key="1">
    <source>
        <dbReference type="EMBL" id="QTA85611.1"/>
    </source>
</evidence>